<dbReference type="RefSeq" id="WP_109228278.1">
    <property type="nucleotide sequence ID" value="NZ_PYHR01000002.1"/>
</dbReference>
<dbReference type="AlphaFoldDB" id="A0A2U1ZSD2"/>
<proteinExistence type="predicted"/>
<reference evidence="1 2" key="1">
    <citation type="submission" date="2018-03" db="EMBL/GenBank/DDBJ databases">
        <title>Genome assembly of novel Miniimonas species PCH200.</title>
        <authorList>
            <person name="Thakur V."/>
            <person name="Kumar V."/>
            <person name="Singh D."/>
        </authorList>
    </citation>
    <scope>NUCLEOTIDE SEQUENCE [LARGE SCALE GENOMIC DNA]</scope>
    <source>
        <strain evidence="1 2">PCH200</strain>
    </source>
</reference>
<protein>
    <submittedName>
        <fullName evidence="1">Uncharacterized protein</fullName>
    </submittedName>
</protein>
<dbReference type="Proteomes" id="UP000245166">
    <property type="component" value="Unassembled WGS sequence"/>
</dbReference>
<comment type="caution">
    <text evidence="1">The sequence shown here is derived from an EMBL/GenBank/DDBJ whole genome shotgun (WGS) entry which is preliminary data.</text>
</comment>
<dbReference type="EMBL" id="PYHR01000002">
    <property type="protein sequence ID" value="PWD49895.1"/>
    <property type="molecule type" value="Genomic_DNA"/>
</dbReference>
<accession>A0A2U1ZSD2</accession>
<gene>
    <name evidence="1" type="ORF">C8046_03555</name>
</gene>
<evidence type="ECO:0000313" key="1">
    <source>
        <dbReference type="EMBL" id="PWD49895.1"/>
    </source>
</evidence>
<dbReference type="OrthoDB" id="9878111at2"/>
<evidence type="ECO:0000313" key="2">
    <source>
        <dbReference type="Proteomes" id="UP000245166"/>
    </source>
</evidence>
<keyword evidence="2" id="KW-1185">Reference proteome</keyword>
<name>A0A2U1ZSD2_9MICO</name>
<organism evidence="1 2">
    <name type="scientific">Serinibacter arcticus</name>
    <dbReference type="NCBI Taxonomy" id="1655435"/>
    <lineage>
        <taxon>Bacteria</taxon>
        <taxon>Bacillati</taxon>
        <taxon>Actinomycetota</taxon>
        <taxon>Actinomycetes</taxon>
        <taxon>Micrococcales</taxon>
        <taxon>Beutenbergiaceae</taxon>
        <taxon>Serinibacter</taxon>
    </lineage>
</organism>
<sequence length="171" mass="16834">MSTHLLPATRLSPAVLRWLLDLRPGPAATLAATVLAVPDAVETLSSGELVTAGAALERDGELLPAGEAAVVGDVLTSAAALVRVGTADAVAALVAVGRDRVLVLTPDGHGGQVAGALAADVGVGAAVASIAEQVGEDAVVLVAVPGADIVSLPPDDDLADRVTSRLDGLHP</sequence>